<reference evidence="2 3" key="1">
    <citation type="submission" date="2021-05" db="EMBL/GenBank/DDBJ databases">
        <title>Genome Assembly of Synthetic Allotetraploid Brassica napus Reveals Homoeologous Exchanges between Subgenomes.</title>
        <authorList>
            <person name="Davis J.T."/>
        </authorList>
    </citation>
    <scope>NUCLEOTIDE SEQUENCE [LARGE SCALE GENOMIC DNA]</scope>
    <source>
        <strain evidence="3">cv. Da-Ae</strain>
        <tissue evidence="2">Seedling</tissue>
    </source>
</reference>
<feature type="region of interest" description="Disordered" evidence="1">
    <location>
        <begin position="79"/>
        <end position="122"/>
    </location>
</feature>
<dbReference type="Proteomes" id="UP000824890">
    <property type="component" value="Unassembled WGS sequence"/>
</dbReference>
<gene>
    <name evidence="2" type="ORF">HID58_024993</name>
</gene>
<name>A0ABQ8CL81_BRANA</name>
<protein>
    <submittedName>
        <fullName evidence="2">Uncharacterized protein</fullName>
    </submittedName>
</protein>
<evidence type="ECO:0000313" key="3">
    <source>
        <dbReference type="Proteomes" id="UP000824890"/>
    </source>
</evidence>
<dbReference type="EMBL" id="JAGKQM010000007">
    <property type="protein sequence ID" value="KAH0917333.1"/>
    <property type="molecule type" value="Genomic_DNA"/>
</dbReference>
<organism evidence="2 3">
    <name type="scientific">Brassica napus</name>
    <name type="common">Rape</name>
    <dbReference type="NCBI Taxonomy" id="3708"/>
    <lineage>
        <taxon>Eukaryota</taxon>
        <taxon>Viridiplantae</taxon>
        <taxon>Streptophyta</taxon>
        <taxon>Embryophyta</taxon>
        <taxon>Tracheophyta</taxon>
        <taxon>Spermatophyta</taxon>
        <taxon>Magnoliopsida</taxon>
        <taxon>eudicotyledons</taxon>
        <taxon>Gunneridae</taxon>
        <taxon>Pentapetalae</taxon>
        <taxon>rosids</taxon>
        <taxon>malvids</taxon>
        <taxon>Brassicales</taxon>
        <taxon>Brassicaceae</taxon>
        <taxon>Brassiceae</taxon>
        <taxon>Brassica</taxon>
    </lineage>
</organism>
<accession>A0ABQ8CL81</accession>
<comment type="caution">
    <text evidence="2">The sequence shown here is derived from an EMBL/GenBank/DDBJ whole genome shotgun (WGS) entry which is preliminary data.</text>
</comment>
<proteinExistence type="predicted"/>
<keyword evidence="3" id="KW-1185">Reference proteome</keyword>
<feature type="compositionally biased region" description="Basic and acidic residues" evidence="1">
    <location>
        <begin position="82"/>
        <end position="104"/>
    </location>
</feature>
<evidence type="ECO:0000256" key="1">
    <source>
        <dbReference type="SAM" id="MobiDB-lite"/>
    </source>
</evidence>
<evidence type="ECO:0000313" key="2">
    <source>
        <dbReference type="EMBL" id="KAH0917333.1"/>
    </source>
</evidence>
<sequence>MPLRNTSLFPLLFYDASYSLANLHNLVVVVSKRRRLELASVSTHCHRSRACPRHHRSQACPCHHRSQTRPRRHRYLVLGMETEQRKTSRREAKEEGGGGSKEIRASAVDCVEESSDFEHAED</sequence>